<feature type="region of interest" description="Disordered" evidence="1">
    <location>
        <begin position="1811"/>
        <end position="1926"/>
    </location>
</feature>
<name>A0A812YUV1_9DINO</name>
<evidence type="ECO:0000313" key="2">
    <source>
        <dbReference type="EMBL" id="CAE7797401.1"/>
    </source>
</evidence>
<reference evidence="2" key="1">
    <citation type="submission" date="2021-02" db="EMBL/GenBank/DDBJ databases">
        <authorList>
            <person name="Dougan E. K."/>
            <person name="Rhodes N."/>
            <person name="Thang M."/>
            <person name="Chan C."/>
        </authorList>
    </citation>
    <scope>NUCLEOTIDE SEQUENCE</scope>
</reference>
<protein>
    <submittedName>
        <fullName evidence="2">Uncharacterized protein</fullName>
    </submittedName>
</protein>
<sequence length="2010" mass="218532">MASSAVVKDGQELATFRRQVFTHHASVEAAFAAHTPAETAVLTELTEEQFRNWHGRLLLLDQKVGVAISNGAVPFAAAAASEEEDAEQLAAIVAKADVQARCRRLFAGLATMTADTTSVTRIKQVFAEVAPRVSFGTMRRRILLGYFSVAGLMSEVLRSPWDDSDEAEIDTGSAGRIQAEKISELLEVQKAQVAEFVAAVTAADQGASGRRRLKMPEDGTGFSLEEFAIIVFLCKPIDKSLEDLAAELSPGDRDRALSFEEFQRYVIKEGDRPGPTLRALPKVKAKAASKAKAALDSAKRQSAPMTKVPTMKSAAGLSSFGGILPARCTAAELRLVYEALERPGQSVTVNSILTSLCNITDVLAIDQRSYQGGDRIVCRVRLGSELAPLCGKCPVLALVPSRLFWNEEEGTKGFWSLDGQKVKSFSQIGCLPHPLPGPSASMRDCVVWLTAPWSVSGHRAYDIRLFCSEQHRVPGKQVGGSVSFVLQLPMPPEPAAEKPYMQMGETSCAVSLRLKPPLAANYCPPIQKYILHIEPVLPARQEILDCQEGAQVMHVQRLQCGVPYRFASQCVYQVSDPANGETREVKGACSELCAPQTMPSCPFPPNPGVPEVRLLPDTGQMEILEILLPLPNGATDGRPHHEVEYRAAGADEWKRIDGSRLFFSHEHKWDDRLDSFVSSCMLMGLKPVLPERNGVEFRVRSTNVEGQSTWSGTSAVLKLREKEEDANADQSELQVTAMDVLAMTPAILEQEGTVKLEGGGKRGLRTHCRLQWIEEDGPNVKYQVEAREERLPFYVVWSILPMYHRTEMRNDKAYSEVLVSGLEQFPAAEPLALRVVKLASGKAAHSVRATLRINGVVGPPAAEKLELTRTLTAPGSKLPLAEVSWTAEKNRASPDSGLKGFGYLVEASWELDASRRSDWSSTAAAVMQVESQSSPTGFVNLGFVPLQMPQEGAGSSKCWLRVRCQSNDGRLSDAFAEAEAPVVLADALLAAEAAQEALRNAAPKAAPRRPQQLNILGGSRNLWQVSWEQRGKLAADILFEAEICFRTALDAQDWKPVRSFFLPQRSEDVAEEGTQATTLTAAVELVDSETMPEEAWRLRVRAAGGNWSTPTPWKEQDDSQEVFLLQLAKPEVRCNAFSFSLEFDVAVDGEMPAQLPRGIGFEIQVQGRKRRASSKFCDWTGLRSFCTAPEQVEDTSTVLVRALVERATVAEAIKASFGYEELRFRVRASTSQGYSSPSEPSDLLALQMEGQASKALPPLPTFLGRGFLLMEDAKSKSLTHSEILQLCWPKPELDVGELNDGLPPLEYKLEQQHQIGEEETDWEPVPTAMLFSEPASQNISALLPLEQDIDELDEDDLEYAEQESRLLFQTSPTPSEARFRLCADRPSSDISKFEPVHSKPSDVLAWKLPDLPSELHVVGQSCNMICLIFNWPRLSQVCGGHLWACVEALGSSDKDGEVEFGEESLGQSIIGMSPLVWQPAIELQPICKHYEGQGGSDPTTASELVAKACAAATSDTCVGLTPLPDSCASSACVRIRLQLYVRQSIHQSGWSQPLMLEKIAAAAAPTPQKIRTLHLQYPRWTCILPGLDETSGKFSPRLVLRETADGEDPRETTLLDEASDLNLPNLKLKFEVVQGDLPACLLLDCSNGSISWRHVLVDGDSVSEKSMQSVMDAFAIQVSVMAGGESELGLEVPSALCASTVLHLAAAPSIFRGDDAAWEFLGGILKGPALEVLSERGIEALQAASELLQDQELLEGFADFCEVLASDVGFPAFEIVMRILELPAEYMEHAAEMDPDDFLDVLCIALEADADGSGGSGLEEAAEDSGSSLGSDSEEGLCGLDGSHAEPESDAGDAQEGFSNSSDDGVEAAAGLVGQVRSDLGVEDSGQATRTDEEASEDRKKQDEQPPLKSPSSGVPRDGPKRSSIFASVGKSIAALGIRRGSVTGRRNSALAARRASRVERRMSKLRLPDEDTADVASASMPVGKFRSIRRMSSHAANVDEPSPSHSKLR</sequence>
<evidence type="ECO:0000313" key="3">
    <source>
        <dbReference type="Proteomes" id="UP000601435"/>
    </source>
</evidence>
<evidence type="ECO:0000256" key="1">
    <source>
        <dbReference type="SAM" id="MobiDB-lite"/>
    </source>
</evidence>
<dbReference type="Proteomes" id="UP000601435">
    <property type="component" value="Unassembled WGS sequence"/>
</dbReference>
<gene>
    <name evidence="2" type="ORF">SNEC2469_LOCUS23487</name>
</gene>
<feature type="compositionally biased region" description="Basic and acidic residues" evidence="1">
    <location>
        <begin position="1890"/>
        <end position="1906"/>
    </location>
</feature>
<accession>A0A812YUV1</accession>
<organism evidence="2 3">
    <name type="scientific">Symbiodinium necroappetens</name>
    <dbReference type="NCBI Taxonomy" id="1628268"/>
    <lineage>
        <taxon>Eukaryota</taxon>
        <taxon>Sar</taxon>
        <taxon>Alveolata</taxon>
        <taxon>Dinophyceae</taxon>
        <taxon>Suessiales</taxon>
        <taxon>Symbiodiniaceae</taxon>
        <taxon>Symbiodinium</taxon>
    </lineage>
</organism>
<dbReference type="OrthoDB" id="423309at2759"/>
<dbReference type="EMBL" id="CAJNJA010043875">
    <property type="protein sequence ID" value="CAE7797401.1"/>
    <property type="molecule type" value="Genomic_DNA"/>
</dbReference>
<feature type="non-terminal residue" evidence="2">
    <location>
        <position position="2010"/>
    </location>
</feature>
<proteinExistence type="predicted"/>
<feature type="region of interest" description="Disordered" evidence="1">
    <location>
        <begin position="1937"/>
        <end position="1956"/>
    </location>
</feature>
<comment type="caution">
    <text evidence="2">The sequence shown here is derived from an EMBL/GenBank/DDBJ whole genome shotgun (WGS) entry which is preliminary data.</text>
</comment>
<keyword evidence="3" id="KW-1185">Reference proteome</keyword>